<dbReference type="PANTHER" id="PTHR15641">
    <property type="entry name" value="ELONGATOR COMPLEX PROTEIN 5"/>
    <property type="match status" value="1"/>
</dbReference>
<keyword evidence="7" id="KW-0819">tRNA processing</keyword>
<name>A0A097PMT6_CABCA</name>
<dbReference type="AlphaFoldDB" id="A0A097PMT6"/>
<evidence type="ECO:0000256" key="2">
    <source>
        <dbReference type="ARBA" id="ARBA00004496"/>
    </source>
</evidence>
<evidence type="ECO:0000256" key="5">
    <source>
        <dbReference type="ARBA" id="ARBA00020264"/>
    </source>
</evidence>
<evidence type="ECO:0000256" key="4">
    <source>
        <dbReference type="ARBA" id="ARBA00009567"/>
    </source>
</evidence>
<dbReference type="UniPathway" id="UPA00988"/>
<proteinExistence type="evidence at transcript level"/>
<keyword evidence="8" id="KW-0539">Nucleus</keyword>
<evidence type="ECO:0000256" key="9">
    <source>
        <dbReference type="SAM" id="MobiDB-lite"/>
    </source>
</evidence>
<organism evidence="10">
    <name type="scientific">Cabomba caroliniana</name>
    <name type="common">Carolina fanwort</name>
    <dbReference type="NCBI Taxonomy" id="4426"/>
    <lineage>
        <taxon>Eukaryota</taxon>
        <taxon>Viridiplantae</taxon>
        <taxon>Streptophyta</taxon>
        <taxon>Embryophyta</taxon>
        <taxon>Tracheophyta</taxon>
        <taxon>Spermatophyta</taxon>
        <taxon>Magnoliopsida</taxon>
        <taxon>Nymphaeales</taxon>
        <taxon>Cabombaceae</taxon>
        <taxon>Cabomba</taxon>
    </lineage>
</organism>
<dbReference type="GO" id="GO:0000049">
    <property type="term" value="F:tRNA binding"/>
    <property type="evidence" value="ECO:0007669"/>
    <property type="project" value="TreeGrafter"/>
</dbReference>
<dbReference type="GO" id="GO:0002098">
    <property type="term" value="P:tRNA wobble uridine modification"/>
    <property type="evidence" value="ECO:0007669"/>
    <property type="project" value="InterPro"/>
</dbReference>
<evidence type="ECO:0000256" key="1">
    <source>
        <dbReference type="ARBA" id="ARBA00004123"/>
    </source>
</evidence>
<dbReference type="GO" id="GO:0005634">
    <property type="term" value="C:nucleus"/>
    <property type="evidence" value="ECO:0007669"/>
    <property type="project" value="UniProtKB-SubCell"/>
</dbReference>
<evidence type="ECO:0000256" key="3">
    <source>
        <dbReference type="ARBA" id="ARBA00005043"/>
    </source>
</evidence>
<feature type="non-terminal residue" evidence="10">
    <location>
        <position position="301"/>
    </location>
</feature>
<accession>A0A097PMT6</accession>
<comment type="subcellular location">
    <subcellularLocation>
        <location evidence="2">Cytoplasm</location>
    </subcellularLocation>
    <subcellularLocation>
        <location evidence="1">Nucleus</location>
    </subcellularLocation>
</comment>
<evidence type="ECO:0000256" key="7">
    <source>
        <dbReference type="ARBA" id="ARBA00022694"/>
    </source>
</evidence>
<dbReference type="GO" id="GO:0033588">
    <property type="term" value="C:elongator holoenzyme complex"/>
    <property type="evidence" value="ECO:0007669"/>
    <property type="project" value="InterPro"/>
</dbReference>
<keyword evidence="6" id="KW-0963">Cytoplasm</keyword>
<dbReference type="PANTHER" id="PTHR15641:SF1">
    <property type="entry name" value="ELONGATOR COMPLEX PROTEIN 5"/>
    <property type="match status" value="1"/>
</dbReference>
<sequence>LRDGALEGEFAPALMIKDSLQLGFHVFDHFLCNLCSAIVSGRSQARGLMVITFARKPSFYLDLLKRGIDTAAFQVLDCYSDPLGWKDQLTNVTNTTELISSVLDIGKRIIGKGNGRFSVAIDSVTEPIRHTSLQLISNLINNVRSHDQVSSLLWLMHSDLQEPRMVTALEYLSTMVAKLDPGGLRSCAGNLGRGKLHLRLKRRNGRVKITDEELLVEHGCIKFDGENTMPKVQFNLQLTEKEKLDRANVLLPFEHQGNGKPIEIYDGRRSISSGKGEIRYVRDSDEETFDSDEDPDDDLDI</sequence>
<reference evidence="10" key="1">
    <citation type="journal article" date="2014" name="Nat. Commun.">
        <title>Resolution of deep angiosperm phylogeny using conserved nuclear genes and estimates of early divergence times.</title>
        <authorList>
            <person name="Zeng L."/>
            <person name="Zhang Q."/>
            <person name="Sun R."/>
            <person name="Kong H."/>
            <person name="Zhang N."/>
            <person name="Ma H."/>
        </authorList>
    </citation>
    <scope>NUCLEOTIDE SEQUENCE</scope>
</reference>
<evidence type="ECO:0000313" key="10">
    <source>
        <dbReference type="EMBL" id="AIU49336.1"/>
    </source>
</evidence>
<feature type="region of interest" description="Disordered" evidence="9">
    <location>
        <begin position="276"/>
        <end position="301"/>
    </location>
</feature>
<dbReference type="GO" id="GO:0005829">
    <property type="term" value="C:cytosol"/>
    <property type="evidence" value="ECO:0007669"/>
    <property type="project" value="TreeGrafter"/>
</dbReference>
<comment type="similarity">
    <text evidence="4">Belongs to the ELP5 family.</text>
</comment>
<protein>
    <recommendedName>
        <fullName evidence="5">Elongator complex protein 5</fullName>
    </recommendedName>
</protein>
<evidence type="ECO:0000256" key="8">
    <source>
        <dbReference type="ARBA" id="ARBA00023242"/>
    </source>
</evidence>
<dbReference type="EMBL" id="KM398679">
    <property type="protein sequence ID" value="AIU49336.1"/>
    <property type="molecule type" value="mRNA"/>
</dbReference>
<comment type="pathway">
    <text evidence="3">tRNA modification; 5-methoxycarbonylmethyl-2-thiouridine-tRNA biosynthesis.</text>
</comment>
<evidence type="ECO:0000256" key="6">
    <source>
        <dbReference type="ARBA" id="ARBA00022490"/>
    </source>
</evidence>
<feature type="non-terminal residue" evidence="10">
    <location>
        <position position="1"/>
    </location>
</feature>
<dbReference type="CDD" id="cd19496">
    <property type="entry name" value="Elp5"/>
    <property type="match status" value="1"/>
</dbReference>
<dbReference type="InterPro" id="IPR019519">
    <property type="entry name" value="Elp5"/>
</dbReference>
<feature type="compositionally biased region" description="Acidic residues" evidence="9">
    <location>
        <begin position="284"/>
        <end position="301"/>
    </location>
</feature>